<feature type="compositionally biased region" description="Low complexity" evidence="6">
    <location>
        <begin position="294"/>
        <end position="305"/>
    </location>
</feature>
<accession>M9M9Y2</accession>
<feature type="region of interest" description="Disordered" evidence="6">
    <location>
        <begin position="901"/>
        <end position="970"/>
    </location>
</feature>
<feature type="signal peptide" evidence="8">
    <location>
        <begin position="1"/>
        <end position="31"/>
    </location>
</feature>
<reference evidence="10" key="1">
    <citation type="journal article" date="2013" name="Genome Announc.">
        <title>Genome sequence of the basidiomycetous yeast Pseudozyma antarctica T-34, a producer of the glycolipid biosurfactants mannosylerythritol lipids.</title>
        <authorList>
            <person name="Morita T."/>
            <person name="Koike H."/>
            <person name="Koyama Y."/>
            <person name="Hagiwara H."/>
            <person name="Ito E."/>
            <person name="Fukuoka T."/>
            <person name="Imura T."/>
            <person name="Machida M."/>
            <person name="Kitamoto D."/>
        </authorList>
    </citation>
    <scope>NUCLEOTIDE SEQUENCE [LARGE SCALE GENOMIC DNA]</scope>
    <source>
        <strain evidence="10">T-34</strain>
    </source>
</reference>
<evidence type="ECO:0000313" key="10">
    <source>
        <dbReference type="Proteomes" id="UP000011976"/>
    </source>
</evidence>
<keyword evidence="5" id="KW-0325">Glycoprotein</keyword>
<evidence type="ECO:0000313" key="9">
    <source>
        <dbReference type="EMBL" id="GAC71118.1"/>
    </source>
</evidence>
<feature type="compositionally biased region" description="Polar residues" evidence="6">
    <location>
        <begin position="272"/>
        <end position="283"/>
    </location>
</feature>
<evidence type="ECO:0000256" key="7">
    <source>
        <dbReference type="SAM" id="Phobius"/>
    </source>
</evidence>
<dbReference type="PANTHER" id="PTHR13234">
    <property type="entry name" value="GAMMA-INTERFERON INDUCIBLE LYSOSOMAL THIOL REDUCTASE GILT"/>
    <property type="match status" value="1"/>
</dbReference>
<gene>
    <name evidence="9" type="ORF">PANT_1c00009</name>
</gene>
<dbReference type="GO" id="GO:0016671">
    <property type="term" value="F:oxidoreductase activity, acting on a sulfur group of donors, disulfide as acceptor"/>
    <property type="evidence" value="ECO:0007669"/>
    <property type="project" value="InterPro"/>
</dbReference>
<dbReference type="GO" id="GO:0005576">
    <property type="term" value="C:extracellular region"/>
    <property type="evidence" value="ECO:0007669"/>
    <property type="project" value="UniProtKB-SubCell"/>
</dbReference>
<evidence type="ECO:0000256" key="4">
    <source>
        <dbReference type="ARBA" id="ARBA00022729"/>
    </source>
</evidence>
<dbReference type="EMBL" id="DF196767">
    <property type="protein sequence ID" value="GAC71118.1"/>
    <property type="molecule type" value="Genomic_DNA"/>
</dbReference>
<feature type="region of interest" description="Disordered" evidence="6">
    <location>
        <begin position="575"/>
        <end position="613"/>
    </location>
</feature>
<dbReference type="Pfam" id="PF03227">
    <property type="entry name" value="GILT"/>
    <property type="match status" value="1"/>
</dbReference>
<evidence type="ECO:0000256" key="1">
    <source>
        <dbReference type="ARBA" id="ARBA00004613"/>
    </source>
</evidence>
<dbReference type="InterPro" id="IPR004911">
    <property type="entry name" value="Interferon-induced_GILT"/>
</dbReference>
<feature type="region of interest" description="Disordered" evidence="6">
    <location>
        <begin position="269"/>
        <end position="319"/>
    </location>
</feature>
<name>M9M9Y2_PSEA3</name>
<evidence type="ECO:0000256" key="5">
    <source>
        <dbReference type="ARBA" id="ARBA00023180"/>
    </source>
</evidence>
<evidence type="ECO:0000256" key="6">
    <source>
        <dbReference type="SAM" id="MobiDB-lite"/>
    </source>
</evidence>
<comment type="similarity">
    <text evidence="2">Belongs to the GILT family.</text>
</comment>
<feature type="region of interest" description="Disordered" evidence="6">
    <location>
        <begin position="519"/>
        <end position="563"/>
    </location>
</feature>
<feature type="compositionally biased region" description="Polar residues" evidence="6">
    <location>
        <begin position="827"/>
        <end position="839"/>
    </location>
</feature>
<proteinExistence type="inferred from homology"/>
<organism evidence="9 10">
    <name type="scientific">Pseudozyma antarctica (strain T-34)</name>
    <name type="common">Yeast</name>
    <name type="synonym">Candida antarctica</name>
    <dbReference type="NCBI Taxonomy" id="1151754"/>
    <lineage>
        <taxon>Eukaryota</taxon>
        <taxon>Fungi</taxon>
        <taxon>Dikarya</taxon>
        <taxon>Basidiomycota</taxon>
        <taxon>Ustilaginomycotina</taxon>
        <taxon>Ustilaginomycetes</taxon>
        <taxon>Ustilaginales</taxon>
        <taxon>Ustilaginaceae</taxon>
        <taxon>Moesziomyces</taxon>
    </lineage>
</organism>
<keyword evidence="3" id="KW-0964">Secreted</keyword>
<dbReference type="OrthoDB" id="958254at2759"/>
<feature type="compositionally biased region" description="Polar residues" evidence="6">
    <location>
        <begin position="806"/>
        <end position="817"/>
    </location>
</feature>
<dbReference type="PANTHER" id="PTHR13234:SF8">
    <property type="entry name" value="GAMMA-INTERFERON-INDUCIBLE LYSOSOMAL THIOL REDUCTASE"/>
    <property type="match status" value="1"/>
</dbReference>
<dbReference type="STRING" id="1151754.M9M9Y2"/>
<feature type="transmembrane region" description="Helical" evidence="7">
    <location>
        <begin position="416"/>
        <end position="439"/>
    </location>
</feature>
<keyword evidence="7" id="KW-0472">Membrane</keyword>
<evidence type="ECO:0000256" key="3">
    <source>
        <dbReference type="ARBA" id="ARBA00022525"/>
    </source>
</evidence>
<dbReference type="Proteomes" id="UP000011976">
    <property type="component" value="Unassembled WGS sequence"/>
</dbReference>
<keyword evidence="7" id="KW-1133">Transmembrane helix</keyword>
<feature type="compositionally biased region" description="Polar residues" evidence="6">
    <location>
        <begin position="520"/>
        <end position="535"/>
    </location>
</feature>
<keyword evidence="7" id="KW-0812">Transmembrane</keyword>
<feature type="chain" id="PRO_5004100393" evidence="8">
    <location>
        <begin position="32"/>
        <end position="970"/>
    </location>
</feature>
<protein>
    <submittedName>
        <fullName evidence="9">Uncharacterized protein</fullName>
    </submittedName>
</protein>
<sequence>MFASAQAHQAWRALTLALVSMLVWCSPSALASPTYAPLESRSQSPFLSPGASTENYDAAGVQRVNVTLAVMSRCPDALACEAAFDKVLDRVNAKTRLTMTYIGTPDNDKRQHRYGAVCKHGEQECAGNVQQLCVQDALNPVRAGEDFDLSPSAAQKKWWNFLQCQNYAGLAKIGDEDLAQRCLRLIDGPAWQKDGIADCVHGKHGRKLLQHSVKASKRASLGTSCTVVFESGKRCIRDGGAWKNCDLGHEPADFVAEIERIWSDKNAKAKLDQSSSPLASQSIPQPPSRLNKRQSSTSSAPPTQTDYNNPFAGSRTPPSVFVSSIKDRTSLPHKATTSDPRQLPLLAPALMQPAVQALATLAPCSPAHHVHPLTMLPRPLSHPHPLASTPHFRDADPDHCSSNPFPFSGPNLPVPFLAFAVTAIALFVIVVCFVLLRIVMRNRRLRRLGLLPDGPFDRLLGPTREIEDTLPPPKLLEARIAHDFRPTALDADVKARGWDAVMPISAAVPPVLYSDLFPNNAKSKGQDNTTNTANGQVPGEGQAADGAASHSYPPTSAPSGGLTRRLHVPSFLRRNGDASHASEGADGSSHGALNESGAGVADGDSKRALPDASTPASVNVTVLIAMPSQRTVFPSAHISNNASALKSQRSLKLDPAASAKIDEVEEGADDASRSLRRTASIKSFRTAASARSIGDARREAFFNKMNQDEGNTANAADIHNTHLDDEDEEELPELVFGTASVPIFTRIHGYAAGREPFAGTSEAYQPLRSELMRLVTNAHEARERKAAMEAAAKQAEKDASNEDDGQTTIDARSTTQGGVAANARNADGTTNGPRVSGSETIDSETAAVIGAPGLSTVPAAAHQEGLGDVVTRMMMPEPMVTQHGNVALGANPVPASAINGPLTRFSEDPRPSIGVNSNLSRDEMTTPAPGDGPGGYNTSTLTLDPLLGDRASTYGGADQHTAAAATRTSS</sequence>
<evidence type="ECO:0000256" key="8">
    <source>
        <dbReference type="SAM" id="SignalP"/>
    </source>
</evidence>
<feature type="region of interest" description="Disordered" evidence="6">
    <location>
        <begin position="782"/>
        <end position="839"/>
    </location>
</feature>
<comment type="subcellular location">
    <subcellularLocation>
        <location evidence="1">Secreted</location>
    </subcellularLocation>
</comment>
<dbReference type="AlphaFoldDB" id="M9M9Y2"/>
<keyword evidence="4 8" id="KW-0732">Signal</keyword>
<evidence type="ECO:0000256" key="2">
    <source>
        <dbReference type="ARBA" id="ARBA00005679"/>
    </source>
</evidence>